<protein>
    <submittedName>
        <fullName evidence="1">Uncharacterized protein</fullName>
    </submittedName>
</protein>
<evidence type="ECO:0000313" key="1">
    <source>
        <dbReference type="EMBL" id="KAK9284052.1"/>
    </source>
</evidence>
<organism evidence="1 2">
    <name type="scientific">Liquidambar formosana</name>
    <name type="common">Formosan gum</name>
    <dbReference type="NCBI Taxonomy" id="63359"/>
    <lineage>
        <taxon>Eukaryota</taxon>
        <taxon>Viridiplantae</taxon>
        <taxon>Streptophyta</taxon>
        <taxon>Embryophyta</taxon>
        <taxon>Tracheophyta</taxon>
        <taxon>Spermatophyta</taxon>
        <taxon>Magnoliopsida</taxon>
        <taxon>eudicotyledons</taxon>
        <taxon>Gunneridae</taxon>
        <taxon>Pentapetalae</taxon>
        <taxon>Saxifragales</taxon>
        <taxon>Altingiaceae</taxon>
        <taxon>Liquidambar</taxon>
    </lineage>
</organism>
<name>A0AAP0RT43_LIQFO</name>
<dbReference type="AlphaFoldDB" id="A0AAP0RT43"/>
<evidence type="ECO:0000313" key="2">
    <source>
        <dbReference type="Proteomes" id="UP001415857"/>
    </source>
</evidence>
<dbReference type="InterPro" id="IPR036770">
    <property type="entry name" value="Ankyrin_rpt-contain_sf"/>
</dbReference>
<dbReference type="EMBL" id="JBBPBK010000006">
    <property type="protein sequence ID" value="KAK9284052.1"/>
    <property type="molecule type" value="Genomic_DNA"/>
</dbReference>
<dbReference type="Proteomes" id="UP001415857">
    <property type="component" value="Unassembled WGS sequence"/>
</dbReference>
<dbReference type="Gene3D" id="1.25.40.20">
    <property type="entry name" value="Ankyrin repeat-containing domain"/>
    <property type="match status" value="1"/>
</dbReference>
<gene>
    <name evidence="1" type="ORF">L1049_012312</name>
</gene>
<proteinExistence type="predicted"/>
<accession>A0AAP0RT43</accession>
<keyword evidence="2" id="KW-1185">Reference proteome</keyword>
<dbReference type="SUPFAM" id="SSF48403">
    <property type="entry name" value="Ankyrin repeat"/>
    <property type="match status" value="1"/>
</dbReference>
<sequence length="433" mass="49048">MPKKSSSEQELRRIVFNDEKDNFVKFLTDSISFCDRDLLERICMNHAVNCATSLLQGELPVSVDAEELNARLPIGWHPIHVAARSLRPSFIDLFIRHGARTDIRLNDPGYKGDNGLLPLNIALNRMCEDKILKGWTPRQTIFDLISILCLPELKDALDAVRLLASSSMDVGEIAYCYAMEGKPIQLAILLMVARERVLGPITFQSKEVSGSDRTLTLCQCIKNEITTLNNEFKSMEKVESSRRLTQMRTDKMVAMKSMLPLLGVFEWADDIIEEYRQLGNLDEVLEHLIEDVVSRLVEKGFDLKALDSDIGYQDWNPTKHALEESAEESYPLPGLQLPFSQKKDKFFYPRKGMLGNGFPWSSSSQPGILASSSVVQSIHTRVSKCNFSSLYSKNVDVQVKKKTKATEQHVPKFPASKKWAYFSLAIRRGIRRA</sequence>
<comment type="caution">
    <text evidence="1">The sequence shown here is derived from an EMBL/GenBank/DDBJ whole genome shotgun (WGS) entry which is preliminary data.</text>
</comment>
<reference evidence="1 2" key="1">
    <citation type="journal article" date="2024" name="Plant J.">
        <title>Genome sequences and population genomics reveal climatic adaptation and genomic divergence between two closely related sweetgum species.</title>
        <authorList>
            <person name="Xu W.Q."/>
            <person name="Ren C.Q."/>
            <person name="Zhang X.Y."/>
            <person name="Comes H.P."/>
            <person name="Liu X.H."/>
            <person name="Li Y.G."/>
            <person name="Kettle C.J."/>
            <person name="Jalonen R."/>
            <person name="Gaisberger H."/>
            <person name="Ma Y.Z."/>
            <person name="Qiu Y.X."/>
        </authorList>
    </citation>
    <scope>NUCLEOTIDE SEQUENCE [LARGE SCALE GENOMIC DNA]</scope>
    <source>
        <strain evidence="1">Hangzhou</strain>
    </source>
</reference>